<keyword evidence="11 16" id="KW-0472">Membrane</keyword>
<keyword evidence="13" id="KW-1208">Phospholipid metabolism</keyword>
<evidence type="ECO:0000256" key="9">
    <source>
        <dbReference type="ARBA" id="ARBA00022989"/>
    </source>
</evidence>
<dbReference type="EC" id="2.7.8.5" evidence="4"/>
<protein>
    <recommendedName>
        <fullName evidence="5">CDP-diacylglycerol--glycerol-3-phosphate 3-phosphatidyltransferase</fullName>
        <ecNumber evidence="4">2.7.8.5</ecNumber>
    </recommendedName>
</protein>
<reference evidence="18" key="1">
    <citation type="submission" date="2017-02" db="EMBL/GenBank/DDBJ databases">
        <title>Comparative genomics and description of representatives of a novel lineage of planctomycetes thriving in anoxic sediments.</title>
        <authorList>
            <person name="Spring S."/>
            <person name="Bunk B."/>
            <person name="Sproer C."/>
        </authorList>
    </citation>
    <scope>NUCLEOTIDE SEQUENCE [LARGE SCALE GENOMIC DNA]</scope>
    <source>
        <strain evidence="18">SM-Chi-D1</strain>
    </source>
</reference>
<keyword evidence="6" id="KW-0444">Lipid biosynthesis</keyword>
<evidence type="ECO:0000256" key="10">
    <source>
        <dbReference type="ARBA" id="ARBA00023098"/>
    </source>
</evidence>
<dbReference type="Proteomes" id="UP000188181">
    <property type="component" value="Chromosome"/>
</dbReference>
<evidence type="ECO:0000313" key="18">
    <source>
        <dbReference type="Proteomes" id="UP000188181"/>
    </source>
</evidence>
<dbReference type="InterPro" id="IPR000462">
    <property type="entry name" value="CDP-OH_P_trans"/>
</dbReference>
<evidence type="ECO:0000256" key="8">
    <source>
        <dbReference type="ARBA" id="ARBA00022692"/>
    </source>
</evidence>
<evidence type="ECO:0000256" key="2">
    <source>
        <dbReference type="ARBA" id="ARBA00005042"/>
    </source>
</evidence>
<evidence type="ECO:0000256" key="14">
    <source>
        <dbReference type="ARBA" id="ARBA00048586"/>
    </source>
</evidence>
<evidence type="ECO:0000256" key="11">
    <source>
        <dbReference type="ARBA" id="ARBA00023136"/>
    </source>
</evidence>
<dbReference type="STRING" id="1851148.SMSP2_01208"/>
<dbReference type="GO" id="GO:0008444">
    <property type="term" value="F:CDP-diacylglycerol-glycerol-3-phosphate 3-phosphatidyltransferase activity"/>
    <property type="evidence" value="ECO:0007669"/>
    <property type="project" value="UniProtKB-EC"/>
</dbReference>
<dbReference type="PROSITE" id="PS00379">
    <property type="entry name" value="CDP_ALCOHOL_P_TRANSF"/>
    <property type="match status" value="1"/>
</dbReference>
<evidence type="ECO:0000256" key="1">
    <source>
        <dbReference type="ARBA" id="ARBA00004141"/>
    </source>
</evidence>
<evidence type="ECO:0000256" key="7">
    <source>
        <dbReference type="ARBA" id="ARBA00022679"/>
    </source>
</evidence>
<dbReference type="Gene3D" id="1.20.120.1760">
    <property type="match status" value="1"/>
</dbReference>
<feature type="transmembrane region" description="Helical" evidence="16">
    <location>
        <begin position="43"/>
        <end position="64"/>
    </location>
</feature>
<keyword evidence="12" id="KW-0594">Phospholipid biosynthesis</keyword>
<feature type="transmembrane region" description="Helical" evidence="16">
    <location>
        <begin position="12"/>
        <end position="31"/>
    </location>
</feature>
<dbReference type="EMBL" id="CP019646">
    <property type="protein sequence ID" value="AQQ70846.1"/>
    <property type="molecule type" value="Genomic_DNA"/>
</dbReference>
<proteinExistence type="inferred from homology"/>
<gene>
    <name evidence="17" type="primary">pgsA2</name>
    <name evidence="17" type="ORF">SMSP2_01208</name>
</gene>
<dbReference type="InterPro" id="IPR050324">
    <property type="entry name" value="CDP-alcohol_PTase-I"/>
</dbReference>
<evidence type="ECO:0000256" key="3">
    <source>
        <dbReference type="ARBA" id="ARBA00010441"/>
    </source>
</evidence>
<dbReference type="AlphaFoldDB" id="A0A1Q2MDR5"/>
<keyword evidence="10" id="KW-0443">Lipid metabolism</keyword>
<accession>A0A1Q2MDR5</accession>
<keyword evidence="7 15" id="KW-0808">Transferase</keyword>
<comment type="similarity">
    <text evidence="3 15">Belongs to the CDP-alcohol phosphatidyltransferase class-I family.</text>
</comment>
<dbReference type="RefSeq" id="WP_186804888.1">
    <property type="nucleotide sequence ID" value="NZ_CP019646.1"/>
</dbReference>
<evidence type="ECO:0000256" key="4">
    <source>
        <dbReference type="ARBA" id="ARBA00013170"/>
    </source>
</evidence>
<evidence type="ECO:0000256" key="13">
    <source>
        <dbReference type="ARBA" id="ARBA00023264"/>
    </source>
</evidence>
<evidence type="ECO:0000313" key="17">
    <source>
        <dbReference type="EMBL" id="AQQ70846.1"/>
    </source>
</evidence>
<dbReference type="GO" id="GO:0046474">
    <property type="term" value="P:glycerophospholipid biosynthetic process"/>
    <property type="evidence" value="ECO:0007669"/>
    <property type="project" value="TreeGrafter"/>
</dbReference>
<keyword evidence="9 16" id="KW-1133">Transmembrane helix</keyword>
<keyword evidence="8 16" id="KW-0812">Transmembrane</keyword>
<organism evidence="17 18">
    <name type="scientific">Limihaloglobus sulfuriphilus</name>
    <dbReference type="NCBI Taxonomy" id="1851148"/>
    <lineage>
        <taxon>Bacteria</taxon>
        <taxon>Pseudomonadati</taxon>
        <taxon>Planctomycetota</taxon>
        <taxon>Phycisphaerae</taxon>
        <taxon>Sedimentisphaerales</taxon>
        <taxon>Sedimentisphaeraceae</taxon>
        <taxon>Limihaloglobus</taxon>
    </lineage>
</organism>
<dbReference type="GO" id="GO:0016020">
    <property type="term" value="C:membrane"/>
    <property type="evidence" value="ECO:0007669"/>
    <property type="project" value="UniProtKB-SubCell"/>
</dbReference>
<dbReference type="PANTHER" id="PTHR14269:SF62">
    <property type="entry name" value="CDP-DIACYLGLYCEROL--GLYCEROL-3-PHOSPHATE 3-PHOSPHATIDYLTRANSFERASE 1, CHLOROPLASTIC"/>
    <property type="match status" value="1"/>
</dbReference>
<keyword evidence="18" id="KW-1185">Reference proteome</keyword>
<feature type="transmembrane region" description="Helical" evidence="16">
    <location>
        <begin position="85"/>
        <end position="106"/>
    </location>
</feature>
<feature type="transmembrane region" description="Helical" evidence="16">
    <location>
        <begin position="175"/>
        <end position="199"/>
    </location>
</feature>
<comment type="subcellular location">
    <subcellularLocation>
        <location evidence="1">Membrane</location>
        <topology evidence="1">Multi-pass membrane protein</topology>
    </subcellularLocation>
</comment>
<dbReference type="KEGG" id="pbas:SMSP2_01208"/>
<sequence>MTDNNKNFIKHVPNILTTGRLVLTGFFLWMILISDNVSNRARFIDIAFVFFVITGLTDIVDGYIARRFNATSKYGRIVDPLADKILICGAYICFAIIGRPLLFGWSQSTLSAIHWGIVAVLIFRELSVTIIRQWAENRNFKFPASVYGKLKMFTQSFGVGTILVKMAHLETAQWAYWFTAVTLSIMIFATLVSGFEALFRMFIAVKDSKKPLVPSA</sequence>
<comment type="catalytic activity">
    <reaction evidence="14">
        <text>a CDP-1,2-diacyl-sn-glycerol + sn-glycerol 3-phosphate = a 1,2-diacyl-sn-glycero-3-phospho-(1'-sn-glycero-3'-phosphate) + CMP + H(+)</text>
        <dbReference type="Rhea" id="RHEA:12593"/>
        <dbReference type="ChEBI" id="CHEBI:15378"/>
        <dbReference type="ChEBI" id="CHEBI:57597"/>
        <dbReference type="ChEBI" id="CHEBI:58332"/>
        <dbReference type="ChEBI" id="CHEBI:60110"/>
        <dbReference type="ChEBI" id="CHEBI:60377"/>
        <dbReference type="EC" id="2.7.8.5"/>
    </reaction>
</comment>
<dbReference type="PANTHER" id="PTHR14269">
    <property type="entry name" value="CDP-DIACYLGLYCEROL--GLYCEROL-3-PHOSPHATE 3-PHOSPHATIDYLTRANSFERASE-RELATED"/>
    <property type="match status" value="1"/>
</dbReference>
<evidence type="ECO:0000256" key="6">
    <source>
        <dbReference type="ARBA" id="ARBA00022516"/>
    </source>
</evidence>
<evidence type="ECO:0000256" key="15">
    <source>
        <dbReference type="RuleBase" id="RU003750"/>
    </source>
</evidence>
<evidence type="ECO:0000256" key="5">
    <source>
        <dbReference type="ARBA" id="ARBA00014944"/>
    </source>
</evidence>
<dbReference type="InterPro" id="IPR004570">
    <property type="entry name" value="Phosphatidylglycerol_P_synth"/>
</dbReference>
<evidence type="ECO:0000256" key="16">
    <source>
        <dbReference type="SAM" id="Phobius"/>
    </source>
</evidence>
<comment type="pathway">
    <text evidence="2">Phospholipid metabolism; phosphatidylglycerol biosynthesis; phosphatidylglycerol from CDP-diacylglycerol: step 1/2.</text>
</comment>
<dbReference type="PIRSF" id="PIRSF000847">
    <property type="entry name" value="Phos_ph_gly_syn"/>
    <property type="match status" value="1"/>
</dbReference>
<dbReference type="Pfam" id="PF01066">
    <property type="entry name" value="CDP-OH_P_transf"/>
    <property type="match status" value="1"/>
</dbReference>
<name>A0A1Q2MDR5_9BACT</name>
<dbReference type="InterPro" id="IPR048254">
    <property type="entry name" value="CDP_ALCOHOL_P_TRANSF_CS"/>
</dbReference>
<feature type="transmembrane region" description="Helical" evidence="16">
    <location>
        <begin position="112"/>
        <end position="131"/>
    </location>
</feature>
<evidence type="ECO:0000256" key="12">
    <source>
        <dbReference type="ARBA" id="ARBA00023209"/>
    </source>
</evidence>
<dbReference type="InterPro" id="IPR043130">
    <property type="entry name" value="CDP-OH_PTrfase_TM_dom"/>
</dbReference>